<reference evidence="14" key="1">
    <citation type="submission" date="2019-01" db="EMBL/GenBank/DDBJ databases">
        <title>Genomic signatures and co-occurrence patterns of the ultra-small Saccharimodia (Patescibacteria phylum) suggest a symbiotic lifestyle.</title>
        <authorList>
            <person name="Lemos L."/>
            <person name="Medeiros J."/>
            <person name="Andreote F."/>
            <person name="Fernandes G."/>
            <person name="Varani A."/>
            <person name="Oliveira G."/>
            <person name="Pylro V."/>
        </authorList>
    </citation>
    <scope>NUCLEOTIDE SEQUENCE [LARGE SCALE GENOMIC DNA]</scope>
    <source>
        <strain evidence="14">AMD02</strain>
    </source>
</reference>
<dbReference type="GO" id="GO:0052381">
    <property type="term" value="F:tRNA dimethylallyltransferase activity"/>
    <property type="evidence" value="ECO:0007669"/>
    <property type="project" value="UniProtKB-UniRule"/>
</dbReference>
<accession>A0A4V1J7F2</accession>
<dbReference type="GO" id="GO:0006400">
    <property type="term" value="P:tRNA modification"/>
    <property type="evidence" value="ECO:0007669"/>
    <property type="project" value="TreeGrafter"/>
</dbReference>
<keyword evidence="5 10" id="KW-0819">tRNA processing</keyword>
<dbReference type="InterPro" id="IPR018022">
    <property type="entry name" value="IPT"/>
</dbReference>
<feature type="site" description="Interaction with substrate tRNA" evidence="10">
    <location>
        <position position="132"/>
    </location>
</feature>
<comment type="subunit">
    <text evidence="10">Monomer.</text>
</comment>
<dbReference type="PANTHER" id="PTHR11088:SF60">
    <property type="entry name" value="TRNA DIMETHYLALLYLTRANSFERASE"/>
    <property type="match status" value="1"/>
</dbReference>
<keyword evidence="8 10" id="KW-0460">Magnesium</keyword>
<evidence type="ECO:0000256" key="2">
    <source>
        <dbReference type="ARBA" id="ARBA00003213"/>
    </source>
</evidence>
<dbReference type="EC" id="2.5.1.75" evidence="10"/>
<comment type="catalytic activity">
    <reaction evidence="9 10 11">
        <text>adenosine(37) in tRNA + dimethylallyl diphosphate = N(6)-dimethylallyladenosine(37) in tRNA + diphosphate</text>
        <dbReference type="Rhea" id="RHEA:26482"/>
        <dbReference type="Rhea" id="RHEA-COMP:10162"/>
        <dbReference type="Rhea" id="RHEA-COMP:10375"/>
        <dbReference type="ChEBI" id="CHEBI:33019"/>
        <dbReference type="ChEBI" id="CHEBI:57623"/>
        <dbReference type="ChEBI" id="CHEBI:74411"/>
        <dbReference type="ChEBI" id="CHEBI:74415"/>
        <dbReference type="EC" id="2.5.1.75"/>
    </reaction>
</comment>
<dbReference type="Proteomes" id="UP000289257">
    <property type="component" value="Unassembled WGS sequence"/>
</dbReference>
<dbReference type="NCBIfam" id="TIGR00174">
    <property type="entry name" value="miaA"/>
    <property type="match status" value="1"/>
</dbReference>
<dbReference type="InterPro" id="IPR039657">
    <property type="entry name" value="Dimethylallyltransferase"/>
</dbReference>
<evidence type="ECO:0000256" key="9">
    <source>
        <dbReference type="ARBA" id="ARBA00049563"/>
    </source>
</evidence>
<keyword evidence="6 10" id="KW-0547">Nucleotide-binding</keyword>
<dbReference type="Gene3D" id="3.40.50.300">
    <property type="entry name" value="P-loop containing nucleotide triphosphate hydrolases"/>
    <property type="match status" value="1"/>
</dbReference>
<evidence type="ECO:0000256" key="12">
    <source>
        <dbReference type="RuleBase" id="RU003784"/>
    </source>
</evidence>
<keyword evidence="15" id="KW-1185">Reference proteome</keyword>
<dbReference type="AlphaFoldDB" id="A0A4V1J7F2"/>
<dbReference type="PANTHER" id="PTHR11088">
    <property type="entry name" value="TRNA DIMETHYLALLYLTRANSFERASE"/>
    <property type="match status" value="1"/>
</dbReference>
<feature type="site" description="Interaction with substrate tRNA" evidence="10">
    <location>
        <position position="110"/>
    </location>
</feature>
<sequence>MATRLDHHKKEVPLIVIVGPTASGKSKLAIELAEQYKGEIIAADSRTIYKDMDIGTAKPSKADQKRVPHWGLDLIAPNESFSAAVFKAYAVQKIAEIRARGHVPFLVGGTGLYVDSVVFDYQFGPVADPEKRAELEHMSLAALHNYCIQNNITLPENDKNKRYVIRAIEQKSISTKRSELPIDNCIIVGITTDREVLRQRIHIRCKQLFDDGVALEAKKLGEIYGWENEAMTGNVYRLARQYLNNEITESEFKVKNETADWQLAKRQLTWMKRNPFIHWLSLENVQNYIAKYLA</sequence>
<evidence type="ECO:0000256" key="11">
    <source>
        <dbReference type="RuleBase" id="RU003783"/>
    </source>
</evidence>
<evidence type="ECO:0000256" key="1">
    <source>
        <dbReference type="ARBA" id="ARBA00001946"/>
    </source>
</evidence>
<keyword evidence="4 10" id="KW-0808">Transferase</keyword>
<feature type="binding site" evidence="10">
    <location>
        <begin position="21"/>
        <end position="26"/>
    </location>
    <ligand>
        <name>substrate</name>
    </ligand>
</feature>
<keyword evidence="7 10" id="KW-0067">ATP-binding</keyword>
<comment type="caution">
    <text evidence="14">The sequence shown here is derived from an EMBL/GenBank/DDBJ whole genome shotgun (WGS) entry which is preliminary data.</text>
</comment>
<dbReference type="GO" id="GO:0005524">
    <property type="term" value="F:ATP binding"/>
    <property type="evidence" value="ECO:0007669"/>
    <property type="project" value="UniProtKB-UniRule"/>
</dbReference>
<dbReference type="CDD" id="cd02019">
    <property type="entry name" value="NK"/>
    <property type="match status" value="1"/>
</dbReference>
<comment type="function">
    <text evidence="2 10 12">Catalyzes the transfer of a dimethylallyl group onto the adenine at position 37 in tRNAs that read codons beginning with uridine, leading to the formation of N6-(dimethylallyl)adenosine (i(6)A).</text>
</comment>
<dbReference type="HAMAP" id="MF_00185">
    <property type="entry name" value="IPP_trans"/>
    <property type="match status" value="1"/>
</dbReference>
<evidence type="ECO:0000256" key="5">
    <source>
        <dbReference type="ARBA" id="ARBA00022694"/>
    </source>
</evidence>
<evidence type="ECO:0000256" key="7">
    <source>
        <dbReference type="ARBA" id="ARBA00022840"/>
    </source>
</evidence>
<evidence type="ECO:0000256" key="4">
    <source>
        <dbReference type="ARBA" id="ARBA00022679"/>
    </source>
</evidence>
<evidence type="ECO:0000313" key="14">
    <source>
        <dbReference type="EMBL" id="RWZ78477.1"/>
    </source>
</evidence>
<name>A0A4V1J7F2_9BACT</name>
<dbReference type="Pfam" id="PF01715">
    <property type="entry name" value="IPPT"/>
    <property type="match status" value="1"/>
</dbReference>
<evidence type="ECO:0000256" key="6">
    <source>
        <dbReference type="ARBA" id="ARBA00022741"/>
    </source>
</evidence>
<dbReference type="SUPFAM" id="SSF52540">
    <property type="entry name" value="P-loop containing nucleoside triphosphate hydrolases"/>
    <property type="match status" value="1"/>
</dbReference>
<dbReference type="InterPro" id="IPR027417">
    <property type="entry name" value="P-loop_NTPase"/>
</dbReference>
<gene>
    <name evidence="10 14" type="primary">miaA</name>
    <name evidence="14" type="ORF">EOT05_01835</name>
</gene>
<evidence type="ECO:0000256" key="3">
    <source>
        <dbReference type="ARBA" id="ARBA00005842"/>
    </source>
</evidence>
<evidence type="ECO:0000256" key="10">
    <source>
        <dbReference type="HAMAP-Rule" id="MF_00185"/>
    </source>
</evidence>
<organism evidence="14 15">
    <name type="scientific">Candidatus Microsaccharimonas sossegonensis</name>
    <dbReference type="NCBI Taxonomy" id="2506948"/>
    <lineage>
        <taxon>Bacteria</taxon>
        <taxon>Candidatus Saccharimonadota</taxon>
        <taxon>Candidatus Saccharimonadia</taxon>
        <taxon>Candidatus Saccharimonadales</taxon>
        <taxon>Candidatus Saccharimonadaceae</taxon>
        <taxon>Candidatus Microsaccharimonas</taxon>
    </lineage>
</organism>
<comment type="similarity">
    <text evidence="3 10 13">Belongs to the IPP transferase family.</text>
</comment>
<comment type="caution">
    <text evidence="10">Lacks conserved residue(s) required for the propagation of feature annotation.</text>
</comment>
<evidence type="ECO:0000313" key="15">
    <source>
        <dbReference type="Proteomes" id="UP000289257"/>
    </source>
</evidence>
<proteinExistence type="inferred from homology"/>
<feature type="region of interest" description="Interaction with substrate tRNA" evidence="10">
    <location>
        <begin position="44"/>
        <end position="47"/>
    </location>
</feature>
<dbReference type="EMBL" id="SCKX01000001">
    <property type="protein sequence ID" value="RWZ78477.1"/>
    <property type="molecule type" value="Genomic_DNA"/>
</dbReference>
<evidence type="ECO:0000256" key="13">
    <source>
        <dbReference type="RuleBase" id="RU003785"/>
    </source>
</evidence>
<comment type="cofactor">
    <cofactor evidence="1 10">
        <name>Mg(2+)</name>
        <dbReference type="ChEBI" id="CHEBI:18420"/>
    </cofactor>
</comment>
<evidence type="ECO:0000256" key="8">
    <source>
        <dbReference type="ARBA" id="ARBA00022842"/>
    </source>
</evidence>
<protein>
    <recommendedName>
        <fullName evidence="10">tRNA dimethylallyltransferase</fullName>
        <ecNumber evidence="10">2.5.1.75</ecNumber>
    </recommendedName>
    <alternativeName>
        <fullName evidence="10">Dimethylallyl diphosphate:tRNA dimethylallyltransferase</fullName>
        <shortName evidence="10">DMAPP:tRNA dimethylallyltransferase</shortName>
        <shortName evidence="10">DMATase</shortName>
    </alternativeName>
    <alternativeName>
        <fullName evidence="10">Isopentenyl-diphosphate:tRNA isopentenyltransferase</fullName>
        <shortName evidence="10">IPP transferase</shortName>
        <shortName evidence="10">IPPT</shortName>
        <shortName evidence="10">IPTase</shortName>
    </alternativeName>
</protein>
<feature type="binding site" evidence="10">
    <location>
        <begin position="19"/>
        <end position="26"/>
    </location>
    <ligand>
        <name>ATP</name>
        <dbReference type="ChEBI" id="CHEBI:30616"/>
    </ligand>
</feature>